<keyword evidence="1" id="KW-0472">Membrane</keyword>
<reference evidence="3" key="1">
    <citation type="submission" date="2020-07" db="EMBL/GenBank/DDBJ databases">
        <title>Huge and variable diversity of episymbiotic CPR bacteria and DPANN archaea in groundwater ecosystems.</title>
        <authorList>
            <person name="He C.Y."/>
            <person name="Keren R."/>
            <person name="Whittaker M."/>
            <person name="Farag I.F."/>
            <person name="Doudna J."/>
            <person name="Cate J.H.D."/>
            <person name="Banfield J.F."/>
        </authorList>
    </citation>
    <scope>NUCLEOTIDE SEQUENCE</scope>
    <source>
        <strain evidence="3">NC_groundwater_763_Ag_S-0.2um_68_21</strain>
    </source>
</reference>
<comment type="caution">
    <text evidence="3">The sequence shown here is derived from an EMBL/GenBank/DDBJ whole genome shotgun (WGS) entry which is preliminary data.</text>
</comment>
<feature type="transmembrane region" description="Helical" evidence="1">
    <location>
        <begin position="216"/>
        <end position="236"/>
    </location>
</feature>
<feature type="transmembrane region" description="Helical" evidence="1">
    <location>
        <begin position="152"/>
        <end position="169"/>
    </location>
</feature>
<evidence type="ECO:0000313" key="3">
    <source>
        <dbReference type="EMBL" id="MBI3129693.1"/>
    </source>
</evidence>
<sequence>MPAPAAAALFALGTSFFFGAFSILVRLGREHANAITGVFISLLAPLPLFIAAALWMRDASWWDGRAIGFFILAGLSGPACSRVFLYLSLHHLGVARTMPLTSVTPLFSTMLAAAVLGERPGPYVWAGTLLIVTGCAALSYKKTSDTSWSRRHLWLIGVSVLAAAWSFLFRKLALTAVNAPVLGVTVSSLAGLFFLSLFRPLMPAAERPRLPNAKAWAFYGSCGLLNGAGFLTQFYALGLGDVSIVIPLSSTAPFFSLLLSRLLLRGTERVTKLIVWGTVLIVAGAALIAWRLR</sequence>
<keyword evidence="1" id="KW-1133">Transmembrane helix</keyword>
<dbReference type="InterPro" id="IPR000620">
    <property type="entry name" value="EamA_dom"/>
</dbReference>
<gene>
    <name evidence="3" type="ORF">HYZ11_18965</name>
</gene>
<dbReference type="Proteomes" id="UP000782312">
    <property type="component" value="Unassembled WGS sequence"/>
</dbReference>
<dbReference type="AlphaFoldDB" id="A0A932I421"/>
<feature type="transmembrane region" description="Helical" evidence="1">
    <location>
        <begin position="6"/>
        <end position="27"/>
    </location>
</feature>
<proteinExistence type="predicted"/>
<feature type="transmembrane region" description="Helical" evidence="1">
    <location>
        <begin position="34"/>
        <end position="55"/>
    </location>
</feature>
<feature type="transmembrane region" description="Helical" evidence="1">
    <location>
        <begin position="273"/>
        <end position="292"/>
    </location>
</feature>
<feature type="transmembrane region" description="Helical" evidence="1">
    <location>
        <begin position="175"/>
        <end position="195"/>
    </location>
</feature>
<feature type="transmembrane region" description="Helical" evidence="1">
    <location>
        <begin position="242"/>
        <end position="264"/>
    </location>
</feature>
<dbReference type="SUPFAM" id="SSF103481">
    <property type="entry name" value="Multidrug resistance efflux transporter EmrE"/>
    <property type="match status" value="2"/>
</dbReference>
<dbReference type="InterPro" id="IPR037185">
    <property type="entry name" value="EmrE-like"/>
</dbReference>
<evidence type="ECO:0000259" key="2">
    <source>
        <dbReference type="Pfam" id="PF00892"/>
    </source>
</evidence>
<protein>
    <submittedName>
        <fullName evidence="3">DMT family transporter</fullName>
    </submittedName>
</protein>
<accession>A0A932I421</accession>
<feature type="domain" description="EamA" evidence="2">
    <location>
        <begin position="7"/>
        <end position="139"/>
    </location>
</feature>
<feature type="transmembrane region" description="Helical" evidence="1">
    <location>
        <begin position="99"/>
        <end position="117"/>
    </location>
</feature>
<feature type="transmembrane region" description="Helical" evidence="1">
    <location>
        <begin position="123"/>
        <end position="140"/>
    </location>
</feature>
<dbReference type="EMBL" id="JACPUR010000041">
    <property type="protein sequence ID" value="MBI3129693.1"/>
    <property type="molecule type" value="Genomic_DNA"/>
</dbReference>
<dbReference type="Pfam" id="PF00892">
    <property type="entry name" value="EamA"/>
    <property type="match status" value="2"/>
</dbReference>
<feature type="domain" description="EamA" evidence="2">
    <location>
        <begin position="153"/>
        <end position="289"/>
    </location>
</feature>
<dbReference type="GO" id="GO:0016020">
    <property type="term" value="C:membrane"/>
    <property type="evidence" value="ECO:0007669"/>
    <property type="project" value="InterPro"/>
</dbReference>
<evidence type="ECO:0000313" key="4">
    <source>
        <dbReference type="Proteomes" id="UP000782312"/>
    </source>
</evidence>
<evidence type="ECO:0000256" key="1">
    <source>
        <dbReference type="SAM" id="Phobius"/>
    </source>
</evidence>
<keyword evidence="1" id="KW-0812">Transmembrane</keyword>
<dbReference type="PANTHER" id="PTHR22911">
    <property type="entry name" value="ACYL-MALONYL CONDENSING ENZYME-RELATED"/>
    <property type="match status" value="1"/>
</dbReference>
<organism evidence="3 4">
    <name type="scientific">Tectimicrobiota bacterium</name>
    <dbReference type="NCBI Taxonomy" id="2528274"/>
    <lineage>
        <taxon>Bacteria</taxon>
        <taxon>Pseudomonadati</taxon>
        <taxon>Nitrospinota/Tectimicrobiota group</taxon>
        <taxon>Candidatus Tectimicrobiota</taxon>
    </lineage>
</organism>
<feature type="transmembrane region" description="Helical" evidence="1">
    <location>
        <begin position="67"/>
        <end position="87"/>
    </location>
</feature>
<name>A0A932I421_UNCTE</name>
<dbReference type="PANTHER" id="PTHR22911:SF137">
    <property type="entry name" value="SOLUTE CARRIER FAMILY 35 MEMBER G2-RELATED"/>
    <property type="match status" value="1"/>
</dbReference>
<dbReference type="Gene3D" id="1.10.3730.20">
    <property type="match status" value="1"/>
</dbReference>